<dbReference type="Pfam" id="PF00027">
    <property type="entry name" value="cNMP_binding"/>
    <property type="match status" value="1"/>
</dbReference>
<dbReference type="RefSeq" id="XP_005829736.1">
    <property type="nucleotide sequence ID" value="XM_005829679.1"/>
</dbReference>
<dbReference type="AlphaFoldDB" id="L1J2K8"/>
<dbReference type="CDD" id="cd00038">
    <property type="entry name" value="CAP_ED"/>
    <property type="match status" value="1"/>
</dbReference>
<dbReference type="SUPFAM" id="SSF51206">
    <property type="entry name" value="cAMP-binding domain-like"/>
    <property type="match status" value="1"/>
</dbReference>
<feature type="compositionally biased region" description="Basic and acidic residues" evidence="1">
    <location>
        <begin position="413"/>
        <end position="428"/>
    </location>
</feature>
<reference evidence="3 5" key="1">
    <citation type="journal article" date="2012" name="Nature">
        <title>Algal genomes reveal evolutionary mosaicism and the fate of nucleomorphs.</title>
        <authorList>
            <consortium name="DOE Joint Genome Institute"/>
            <person name="Curtis B.A."/>
            <person name="Tanifuji G."/>
            <person name="Burki F."/>
            <person name="Gruber A."/>
            <person name="Irimia M."/>
            <person name="Maruyama S."/>
            <person name="Arias M.C."/>
            <person name="Ball S.G."/>
            <person name="Gile G.H."/>
            <person name="Hirakawa Y."/>
            <person name="Hopkins J.F."/>
            <person name="Kuo A."/>
            <person name="Rensing S.A."/>
            <person name="Schmutz J."/>
            <person name="Symeonidi A."/>
            <person name="Elias M."/>
            <person name="Eveleigh R.J."/>
            <person name="Herman E.K."/>
            <person name="Klute M.J."/>
            <person name="Nakayama T."/>
            <person name="Obornik M."/>
            <person name="Reyes-Prieto A."/>
            <person name="Armbrust E.V."/>
            <person name="Aves S.J."/>
            <person name="Beiko R.G."/>
            <person name="Coutinho P."/>
            <person name="Dacks J.B."/>
            <person name="Durnford D.G."/>
            <person name="Fast N.M."/>
            <person name="Green B.R."/>
            <person name="Grisdale C.J."/>
            <person name="Hempel F."/>
            <person name="Henrissat B."/>
            <person name="Hoppner M.P."/>
            <person name="Ishida K."/>
            <person name="Kim E."/>
            <person name="Koreny L."/>
            <person name="Kroth P.G."/>
            <person name="Liu Y."/>
            <person name="Malik S.B."/>
            <person name="Maier U.G."/>
            <person name="McRose D."/>
            <person name="Mock T."/>
            <person name="Neilson J.A."/>
            <person name="Onodera N.T."/>
            <person name="Poole A.M."/>
            <person name="Pritham E.J."/>
            <person name="Richards T.A."/>
            <person name="Rocap G."/>
            <person name="Roy S.W."/>
            <person name="Sarai C."/>
            <person name="Schaack S."/>
            <person name="Shirato S."/>
            <person name="Slamovits C.H."/>
            <person name="Spencer D.F."/>
            <person name="Suzuki S."/>
            <person name="Worden A.Z."/>
            <person name="Zauner S."/>
            <person name="Barry K."/>
            <person name="Bell C."/>
            <person name="Bharti A.K."/>
            <person name="Crow J.A."/>
            <person name="Grimwood J."/>
            <person name="Kramer R."/>
            <person name="Lindquist E."/>
            <person name="Lucas S."/>
            <person name="Salamov A."/>
            <person name="McFadden G.I."/>
            <person name="Lane C.E."/>
            <person name="Keeling P.J."/>
            <person name="Gray M.W."/>
            <person name="Grigoriev I.V."/>
            <person name="Archibald J.M."/>
        </authorList>
    </citation>
    <scope>NUCLEOTIDE SEQUENCE</scope>
    <source>
        <strain evidence="3 5">CCMP2712</strain>
    </source>
</reference>
<dbReference type="Gene3D" id="2.60.120.10">
    <property type="entry name" value="Jelly Rolls"/>
    <property type="match status" value="1"/>
</dbReference>
<evidence type="ECO:0000313" key="3">
    <source>
        <dbReference type="EMBL" id="EKX42756.1"/>
    </source>
</evidence>
<dbReference type="EnsemblProtists" id="EKX42756">
    <property type="protein sequence ID" value="EKX42756"/>
    <property type="gene ID" value="GUITHDRAFT_111127"/>
</dbReference>
<feature type="compositionally biased region" description="Polar residues" evidence="1">
    <location>
        <begin position="452"/>
        <end position="462"/>
    </location>
</feature>
<keyword evidence="5" id="KW-1185">Reference proteome</keyword>
<feature type="domain" description="Cyclic nucleotide-binding" evidence="2">
    <location>
        <begin position="241"/>
        <end position="359"/>
    </location>
</feature>
<reference evidence="5" key="2">
    <citation type="submission" date="2012-11" db="EMBL/GenBank/DDBJ databases">
        <authorList>
            <person name="Kuo A."/>
            <person name="Curtis B.A."/>
            <person name="Tanifuji G."/>
            <person name="Burki F."/>
            <person name="Gruber A."/>
            <person name="Irimia M."/>
            <person name="Maruyama S."/>
            <person name="Arias M.C."/>
            <person name="Ball S.G."/>
            <person name="Gile G.H."/>
            <person name="Hirakawa Y."/>
            <person name="Hopkins J.F."/>
            <person name="Rensing S.A."/>
            <person name="Schmutz J."/>
            <person name="Symeonidi A."/>
            <person name="Elias M."/>
            <person name="Eveleigh R.J."/>
            <person name="Herman E.K."/>
            <person name="Klute M.J."/>
            <person name="Nakayama T."/>
            <person name="Obornik M."/>
            <person name="Reyes-Prieto A."/>
            <person name="Armbrust E.V."/>
            <person name="Aves S.J."/>
            <person name="Beiko R.G."/>
            <person name="Coutinho P."/>
            <person name="Dacks J.B."/>
            <person name="Durnford D.G."/>
            <person name="Fast N.M."/>
            <person name="Green B.R."/>
            <person name="Grisdale C."/>
            <person name="Hempe F."/>
            <person name="Henrissat B."/>
            <person name="Hoppner M.P."/>
            <person name="Ishida K.-I."/>
            <person name="Kim E."/>
            <person name="Koreny L."/>
            <person name="Kroth P.G."/>
            <person name="Liu Y."/>
            <person name="Malik S.-B."/>
            <person name="Maier U.G."/>
            <person name="McRose D."/>
            <person name="Mock T."/>
            <person name="Neilson J.A."/>
            <person name="Onodera N.T."/>
            <person name="Poole A.M."/>
            <person name="Pritham E.J."/>
            <person name="Richards T.A."/>
            <person name="Rocap G."/>
            <person name="Roy S.W."/>
            <person name="Sarai C."/>
            <person name="Schaack S."/>
            <person name="Shirato S."/>
            <person name="Slamovits C.H."/>
            <person name="Spencer D.F."/>
            <person name="Suzuki S."/>
            <person name="Worden A.Z."/>
            <person name="Zauner S."/>
            <person name="Barry K."/>
            <person name="Bell C."/>
            <person name="Bharti A.K."/>
            <person name="Crow J.A."/>
            <person name="Grimwood J."/>
            <person name="Kramer R."/>
            <person name="Lindquist E."/>
            <person name="Lucas S."/>
            <person name="Salamov A."/>
            <person name="McFadden G.I."/>
            <person name="Lane C.E."/>
            <person name="Keeling P.J."/>
            <person name="Gray M.W."/>
            <person name="Grigoriev I.V."/>
            <person name="Archibald J.M."/>
        </authorList>
    </citation>
    <scope>NUCLEOTIDE SEQUENCE</scope>
    <source>
        <strain evidence="5">CCMP2712</strain>
    </source>
</reference>
<sequence length="567" mass="63485">MSRRTSLPSSQWNADYIKQGNKFCPVPEWQVVESLMKMLEAPVARNRKDVQDGLMTERDAESAKELAKVTSKIGILSMLPLYSRVQLCKTMNLSKYRSDASPLFTQHEYSSLYFICLVGSIECTSAVLAMSAAGLTLLAGVGLIHQGTEHETRWSRRVAAGKDLWAELGLGGDHGCVCSGYPQPIRTGSVPATTEIAKRMMKRVSGFCFVLSISMSELLRQINVDPFYLKAIQLGLQEMDVFAHWDERDLQTLSFQFRRQKFQREEVIVCRGSKSRRFYVVIRGKVELSWPRAEALTYGRFHLEQAIKQVVSSGSPDSCFGEESILSAASSGCEYDARVITNYGCELLWAEASEVKELLAGETLLNLAVLYKARKESLSSGQATVMAEMTCAAASEESKSPVRGREKKGYFLKFDPKPVDPETPERGLSRSLADFSSPSDTVRDLKPRSHGLSLTQRQSGAKSTGEEMLRSSTKRILFTSFASEEGEDESAGRGEGGDSLPALIDLDRIYRNRETNMHMPIEVKESRLTLYYALNKKFVSQMLRTLEKKRNIERDYNRKVLAPSAPR</sequence>
<feature type="region of interest" description="Disordered" evidence="1">
    <location>
        <begin position="413"/>
        <end position="470"/>
    </location>
</feature>
<protein>
    <recommendedName>
        <fullName evidence="2">Cyclic nucleotide-binding domain-containing protein</fullName>
    </recommendedName>
</protein>
<gene>
    <name evidence="3" type="ORF">GUITHDRAFT_111127</name>
</gene>
<dbReference type="InterPro" id="IPR018490">
    <property type="entry name" value="cNMP-bd_dom_sf"/>
</dbReference>
<name>L1J2K8_GUITC</name>
<dbReference type="EMBL" id="JH993014">
    <property type="protein sequence ID" value="EKX42756.1"/>
    <property type="molecule type" value="Genomic_DNA"/>
</dbReference>
<dbReference type="PaxDb" id="55529-EKX42756"/>
<proteinExistence type="predicted"/>
<reference evidence="4" key="3">
    <citation type="submission" date="2016-03" db="UniProtKB">
        <authorList>
            <consortium name="EnsemblProtists"/>
        </authorList>
    </citation>
    <scope>IDENTIFICATION</scope>
</reference>
<evidence type="ECO:0000256" key="1">
    <source>
        <dbReference type="SAM" id="MobiDB-lite"/>
    </source>
</evidence>
<evidence type="ECO:0000313" key="4">
    <source>
        <dbReference type="EnsemblProtists" id="EKX42756"/>
    </source>
</evidence>
<dbReference type="PROSITE" id="PS50042">
    <property type="entry name" value="CNMP_BINDING_3"/>
    <property type="match status" value="1"/>
</dbReference>
<accession>L1J2K8</accession>
<organism evidence="3">
    <name type="scientific">Guillardia theta (strain CCMP2712)</name>
    <name type="common">Cryptophyte</name>
    <dbReference type="NCBI Taxonomy" id="905079"/>
    <lineage>
        <taxon>Eukaryota</taxon>
        <taxon>Cryptophyceae</taxon>
        <taxon>Pyrenomonadales</taxon>
        <taxon>Geminigeraceae</taxon>
        <taxon>Guillardia</taxon>
    </lineage>
</organism>
<dbReference type="Proteomes" id="UP000011087">
    <property type="component" value="Unassembled WGS sequence"/>
</dbReference>
<dbReference type="HOGENOM" id="CLU_481006_0_0_1"/>
<dbReference type="GeneID" id="17299502"/>
<evidence type="ECO:0000259" key="2">
    <source>
        <dbReference type="PROSITE" id="PS50042"/>
    </source>
</evidence>
<dbReference type="KEGG" id="gtt:GUITHDRAFT_111127"/>
<evidence type="ECO:0000313" key="5">
    <source>
        <dbReference type="Proteomes" id="UP000011087"/>
    </source>
</evidence>
<dbReference type="InterPro" id="IPR000595">
    <property type="entry name" value="cNMP-bd_dom"/>
</dbReference>
<dbReference type="InterPro" id="IPR014710">
    <property type="entry name" value="RmlC-like_jellyroll"/>
</dbReference>